<gene>
    <name evidence="2" type="ORF">RRG08_028608</name>
</gene>
<feature type="chain" id="PRO_5042283848" description="Secreted protein" evidence="1">
    <location>
        <begin position="19"/>
        <end position="77"/>
    </location>
</feature>
<proteinExistence type="predicted"/>
<keyword evidence="3" id="KW-1185">Reference proteome</keyword>
<protein>
    <recommendedName>
        <fullName evidence="4">Secreted protein</fullName>
    </recommendedName>
</protein>
<dbReference type="Proteomes" id="UP001283361">
    <property type="component" value="Unassembled WGS sequence"/>
</dbReference>
<keyword evidence="1" id="KW-0732">Signal</keyword>
<organism evidence="2 3">
    <name type="scientific">Elysia crispata</name>
    <name type="common">lettuce slug</name>
    <dbReference type="NCBI Taxonomy" id="231223"/>
    <lineage>
        <taxon>Eukaryota</taxon>
        <taxon>Metazoa</taxon>
        <taxon>Spiralia</taxon>
        <taxon>Lophotrochozoa</taxon>
        <taxon>Mollusca</taxon>
        <taxon>Gastropoda</taxon>
        <taxon>Heterobranchia</taxon>
        <taxon>Euthyneura</taxon>
        <taxon>Panpulmonata</taxon>
        <taxon>Sacoglossa</taxon>
        <taxon>Placobranchoidea</taxon>
        <taxon>Plakobranchidae</taxon>
        <taxon>Elysia</taxon>
    </lineage>
</organism>
<sequence length="77" mass="9204">MVAHFFLPLLIHVTSQNARPTGNPRCAWRKLQVCWEWNRRLNDGRACVKRRGFVSRLFRTRQLEPLGNKIQQYLPRT</sequence>
<reference evidence="2" key="1">
    <citation type="journal article" date="2023" name="G3 (Bethesda)">
        <title>A reference genome for the long-term kleptoplast-retaining sea slug Elysia crispata morphotype clarki.</title>
        <authorList>
            <person name="Eastman K.E."/>
            <person name="Pendleton A.L."/>
            <person name="Shaikh M.A."/>
            <person name="Suttiyut T."/>
            <person name="Ogas R."/>
            <person name="Tomko P."/>
            <person name="Gavelis G."/>
            <person name="Widhalm J.R."/>
            <person name="Wisecaver J.H."/>
        </authorList>
    </citation>
    <scope>NUCLEOTIDE SEQUENCE</scope>
    <source>
        <strain evidence="2">ECLA1</strain>
    </source>
</reference>
<comment type="caution">
    <text evidence="2">The sequence shown here is derived from an EMBL/GenBank/DDBJ whole genome shotgun (WGS) entry which is preliminary data.</text>
</comment>
<dbReference type="AlphaFoldDB" id="A0AAE0ZT72"/>
<evidence type="ECO:0000256" key="1">
    <source>
        <dbReference type="SAM" id="SignalP"/>
    </source>
</evidence>
<feature type="signal peptide" evidence="1">
    <location>
        <begin position="1"/>
        <end position="18"/>
    </location>
</feature>
<evidence type="ECO:0000313" key="2">
    <source>
        <dbReference type="EMBL" id="KAK3774952.1"/>
    </source>
</evidence>
<dbReference type="EMBL" id="JAWDGP010003375">
    <property type="protein sequence ID" value="KAK3774952.1"/>
    <property type="molecule type" value="Genomic_DNA"/>
</dbReference>
<name>A0AAE0ZT72_9GAST</name>
<evidence type="ECO:0000313" key="3">
    <source>
        <dbReference type="Proteomes" id="UP001283361"/>
    </source>
</evidence>
<evidence type="ECO:0008006" key="4">
    <source>
        <dbReference type="Google" id="ProtNLM"/>
    </source>
</evidence>
<accession>A0AAE0ZT72</accession>